<name>A0ABP9Z0P1_9FUNG</name>
<organism evidence="1 2">
    <name type="scientific">Mucor flavus</name>
    <dbReference type="NCBI Taxonomy" id="439312"/>
    <lineage>
        <taxon>Eukaryota</taxon>
        <taxon>Fungi</taxon>
        <taxon>Fungi incertae sedis</taxon>
        <taxon>Mucoromycota</taxon>
        <taxon>Mucoromycotina</taxon>
        <taxon>Mucoromycetes</taxon>
        <taxon>Mucorales</taxon>
        <taxon>Mucorineae</taxon>
        <taxon>Mucoraceae</taxon>
        <taxon>Mucor</taxon>
    </lineage>
</organism>
<evidence type="ECO:0000313" key="1">
    <source>
        <dbReference type="EMBL" id="GAA5812662.1"/>
    </source>
</evidence>
<dbReference type="Proteomes" id="UP001473302">
    <property type="component" value="Unassembled WGS sequence"/>
</dbReference>
<keyword evidence="2" id="KW-1185">Reference proteome</keyword>
<evidence type="ECO:0000313" key="2">
    <source>
        <dbReference type="Proteomes" id="UP001473302"/>
    </source>
</evidence>
<accession>A0ABP9Z0P1</accession>
<gene>
    <name evidence="1" type="ORF">MFLAVUS_006119</name>
</gene>
<protein>
    <submittedName>
        <fullName evidence="1">Uncharacterized protein</fullName>
    </submittedName>
</protein>
<comment type="caution">
    <text evidence="1">The sequence shown here is derived from an EMBL/GenBank/DDBJ whole genome shotgun (WGS) entry which is preliminary data.</text>
</comment>
<proteinExistence type="predicted"/>
<reference evidence="1 2" key="1">
    <citation type="submission" date="2024-04" db="EMBL/GenBank/DDBJ databases">
        <title>genome sequences of Mucor flavus KT1a and Helicostylum pulchrum KT1b strains isolated from the surface of a dry-aged beef.</title>
        <authorList>
            <person name="Toyotome T."/>
            <person name="Hosono M."/>
            <person name="Torimaru M."/>
            <person name="Fukuda K."/>
            <person name="Mikami N."/>
        </authorList>
    </citation>
    <scope>NUCLEOTIDE SEQUENCE [LARGE SCALE GENOMIC DNA]</scope>
    <source>
        <strain evidence="1 2">KT1a</strain>
    </source>
</reference>
<dbReference type="EMBL" id="BAABUK010000014">
    <property type="protein sequence ID" value="GAA5812662.1"/>
    <property type="molecule type" value="Genomic_DNA"/>
</dbReference>
<sequence length="367" mass="41661">MLSIPYTPKNTHLSSFWDEKDEKIKTTINTLVTSRLPITFSRLSELLTTEIVDSYEGVSSLDISKSTWCDRFGQILRNLKINIHPNWENIYVAIHNNYLGVVNRIPLPLEGTNIENDTVINASTGTVSDPSNNADTAAVTTTTITSTSAINKQSKLSPEDKENIRNMFSDLDDEKMWKLSTGTLVEKKMEQFALACSHERPAHSMVLDTDDKYWKKYLTEAEIREVKQFPTKNLPNLPSTMKDFVDSLSTTNDIISLNNCLLERSSCPASEWLRETIVNCFKLFEFGHVPVKVLLEADMLRRICVFLDNLFDKSKINCRGGERSSKAPSLSLNSERAIAGEEAMKKKKMGRRVDLLFTHQRMEYGCT</sequence>